<name>A0A7K0KEN9_9BACT</name>
<evidence type="ECO:0000256" key="3">
    <source>
        <dbReference type="ARBA" id="ARBA00023163"/>
    </source>
</evidence>
<feature type="domain" description="HTH araC/xylS-type" evidence="4">
    <location>
        <begin position="9"/>
        <end position="115"/>
    </location>
</feature>
<evidence type="ECO:0000256" key="1">
    <source>
        <dbReference type="ARBA" id="ARBA00023015"/>
    </source>
</evidence>
<dbReference type="Proteomes" id="UP000438914">
    <property type="component" value="Unassembled WGS sequence"/>
</dbReference>
<dbReference type="InterPro" id="IPR018060">
    <property type="entry name" value="HTH_AraC"/>
</dbReference>
<dbReference type="Gene3D" id="1.10.10.60">
    <property type="entry name" value="Homeodomain-like"/>
    <property type="match status" value="1"/>
</dbReference>
<accession>A0A7K0KEN9</accession>
<dbReference type="PROSITE" id="PS01124">
    <property type="entry name" value="HTH_ARAC_FAMILY_2"/>
    <property type="match status" value="1"/>
</dbReference>
<proteinExistence type="predicted"/>
<keyword evidence="3" id="KW-0804">Transcription</keyword>
<dbReference type="RefSeq" id="WP_154533893.1">
    <property type="nucleotide sequence ID" value="NZ_VUNG01000012.1"/>
</dbReference>
<evidence type="ECO:0000259" key="4">
    <source>
        <dbReference type="PROSITE" id="PS01124"/>
    </source>
</evidence>
<dbReference type="PANTHER" id="PTHR43280:SF34">
    <property type="entry name" value="ARAC-FAMILY TRANSCRIPTIONAL REGULATOR"/>
    <property type="match status" value="1"/>
</dbReference>
<dbReference type="EMBL" id="VUNG01000012">
    <property type="protein sequence ID" value="MST84304.1"/>
    <property type="molecule type" value="Genomic_DNA"/>
</dbReference>
<comment type="caution">
    <text evidence="5">The sequence shown here is derived from an EMBL/GenBank/DDBJ whole genome shotgun (WGS) entry which is preliminary data.</text>
</comment>
<evidence type="ECO:0000313" key="6">
    <source>
        <dbReference type="Proteomes" id="UP000438914"/>
    </source>
</evidence>
<evidence type="ECO:0000313" key="5">
    <source>
        <dbReference type="EMBL" id="MST84304.1"/>
    </source>
</evidence>
<sequence length="115" mass="13801">MPNPIDLDEALFQRIEYYIVHEKMFLQPRLSREDVTNRVYVPRNKFGQLFVRFAGTNFVNYVNNLRLDYAVRLLKEHQEYSVEAVARECGIPAPQTFYRIFVKKYGMTPTEYRKK</sequence>
<dbReference type="GO" id="GO:0003700">
    <property type="term" value="F:DNA-binding transcription factor activity"/>
    <property type="evidence" value="ECO:0007669"/>
    <property type="project" value="InterPro"/>
</dbReference>
<keyword evidence="1" id="KW-0805">Transcription regulation</keyword>
<dbReference type="SUPFAM" id="SSF46689">
    <property type="entry name" value="Homeodomain-like"/>
    <property type="match status" value="1"/>
</dbReference>
<dbReference type="SMART" id="SM00342">
    <property type="entry name" value="HTH_ARAC"/>
    <property type="match status" value="1"/>
</dbReference>
<dbReference type="PANTHER" id="PTHR43280">
    <property type="entry name" value="ARAC-FAMILY TRANSCRIPTIONAL REGULATOR"/>
    <property type="match status" value="1"/>
</dbReference>
<protein>
    <submittedName>
        <fullName evidence="5">Helix-turn-helix transcriptional regulator</fullName>
    </submittedName>
</protein>
<reference evidence="5 6" key="1">
    <citation type="submission" date="2019-08" db="EMBL/GenBank/DDBJ databases">
        <title>In-depth cultivation of the pig gut microbiome towards novel bacterial diversity and tailored functional studies.</title>
        <authorList>
            <person name="Wylensek D."/>
            <person name="Hitch T.C.A."/>
            <person name="Clavel T."/>
        </authorList>
    </citation>
    <scope>NUCLEOTIDE SEQUENCE [LARGE SCALE GENOMIC DNA]</scope>
    <source>
        <strain evidence="5 6">LKV-178-WT-2A</strain>
    </source>
</reference>
<dbReference type="InterPro" id="IPR018062">
    <property type="entry name" value="HTH_AraC-typ_CS"/>
</dbReference>
<keyword evidence="2" id="KW-0238">DNA-binding</keyword>
<evidence type="ECO:0000256" key="2">
    <source>
        <dbReference type="ARBA" id="ARBA00023125"/>
    </source>
</evidence>
<dbReference type="AlphaFoldDB" id="A0A7K0KEN9"/>
<dbReference type="PROSITE" id="PS00041">
    <property type="entry name" value="HTH_ARAC_FAMILY_1"/>
    <property type="match status" value="1"/>
</dbReference>
<organism evidence="5 6">
    <name type="scientific">Hallella mizrahii</name>
    <dbReference type="NCBI Taxonomy" id="2606637"/>
    <lineage>
        <taxon>Bacteria</taxon>
        <taxon>Pseudomonadati</taxon>
        <taxon>Bacteroidota</taxon>
        <taxon>Bacteroidia</taxon>
        <taxon>Bacteroidales</taxon>
        <taxon>Prevotellaceae</taxon>
        <taxon>Hallella</taxon>
    </lineage>
</organism>
<dbReference type="GO" id="GO:0043565">
    <property type="term" value="F:sequence-specific DNA binding"/>
    <property type="evidence" value="ECO:0007669"/>
    <property type="project" value="InterPro"/>
</dbReference>
<gene>
    <name evidence="5" type="ORF">FYJ73_06420</name>
</gene>
<dbReference type="InterPro" id="IPR009057">
    <property type="entry name" value="Homeodomain-like_sf"/>
</dbReference>
<keyword evidence="6" id="KW-1185">Reference proteome</keyword>
<dbReference type="Pfam" id="PF12833">
    <property type="entry name" value="HTH_18"/>
    <property type="match status" value="1"/>
</dbReference>